<dbReference type="Gene3D" id="2.30.40.10">
    <property type="entry name" value="Urease, subunit C, domain 1"/>
    <property type="match status" value="1"/>
</dbReference>
<name>H1XV05_CALAY</name>
<dbReference type="Gene3D" id="3.20.20.140">
    <property type="entry name" value="Metal-dependent hydrolases"/>
    <property type="match status" value="1"/>
</dbReference>
<dbReference type="KEGG" id="caby:Cabys_2126"/>
<dbReference type="InterPro" id="IPR050287">
    <property type="entry name" value="MTA/SAH_deaminase"/>
</dbReference>
<dbReference type="EMBL" id="CM001402">
    <property type="protein sequence ID" value="EHO42838.1"/>
    <property type="molecule type" value="Genomic_DNA"/>
</dbReference>
<accession>H1XV05</accession>
<dbReference type="SUPFAM" id="SSF51338">
    <property type="entry name" value="Composite domain of metallo-dependent hydrolases"/>
    <property type="match status" value="1"/>
</dbReference>
<organism evidence="4 5">
    <name type="scientific">Caldithrix abyssi DSM 13497</name>
    <dbReference type="NCBI Taxonomy" id="880073"/>
    <lineage>
        <taxon>Bacteria</taxon>
        <taxon>Pseudomonadati</taxon>
        <taxon>Calditrichota</taxon>
        <taxon>Calditrichia</taxon>
        <taxon>Calditrichales</taxon>
        <taxon>Calditrichaceae</taxon>
        <taxon>Caldithrix</taxon>
    </lineage>
</organism>
<dbReference type="InParanoid" id="H1XV05"/>
<proteinExistence type="predicted"/>
<evidence type="ECO:0000313" key="4">
    <source>
        <dbReference type="EMBL" id="EHO42838.1"/>
    </source>
</evidence>
<gene>
    <name evidence="3" type="ORF">Cabys_2126</name>
    <name evidence="4" type="ORF">Calab_3234</name>
</gene>
<dbReference type="FunCoup" id="H1XV05">
    <property type="interactions" value="39"/>
</dbReference>
<dbReference type="Proteomes" id="UP000183868">
    <property type="component" value="Chromosome"/>
</dbReference>
<dbReference type="OrthoDB" id="9796020at2"/>
<dbReference type="Pfam" id="PF01979">
    <property type="entry name" value="Amidohydro_1"/>
    <property type="match status" value="1"/>
</dbReference>
<reference evidence="3 6" key="2">
    <citation type="submission" date="2016-11" db="EMBL/GenBank/DDBJ databases">
        <title>Genomic analysis of Caldithrix abyssi and proposal of a novel bacterial phylum Caldithrichaeota.</title>
        <authorList>
            <person name="Kublanov I."/>
            <person name="Sigalova O."/>
            <person name="Gavrilov S."/>
            <person name="Lebedinsky A."/>
            <person name="Ivanova N."/>
            <person name="Daum C."/>
            <person name="Reddy T."/>
            <person name="Klenk H.P."/>
            <person name="Goker M."/>
            <person name="Reva O."/>
            <person name="Miroshnichenko M."/>
            <person name="Kyprides N."/>
            <person name="Woyke T."/>
            <person name="Gelfand M."/>
        </authorList>
    </citation>
    <scope>NUCLEOTIDE SEQUENCE [LARGE SCALE GENOMIC DNA]</scope>
    <source>
        <strain evidence="3 6">LF13</strain>
    </source>
</reference>
<dbReference type="PaxDb" id="880073-Calab_3234"/>
<sequence>MASAKIIVKNAWICQLDEQDNVQPVFGDLEIRNGKITRIQPLSAPSSTAPDDGKTLDAGGRMLTVPQVNFHEHIYSRLAKGLPISGPMNNFVQILESLWWKLDRLLDLEMVRASAQMAAIECLQNGVTYLFDHHASPFEAKGSLKTIADALQDFGLRSVMAFEISDRNGTKATQEAIEENVDFIKYAANEEAKGMIGLHALFTLSDETLQTVAEHLSELKAGIHVHVAEDRADVDFNRQKYNKLIAERLRSFNLLNDRSLLIHGVHLTAEDYRIIRESGAALAYNPDSNLNNAVGLPDYGSVPQEIPVLMGTDGMHANVGRSFKQWFLLFRHQGNSFEQAFQRVQKIYKDQLQFVRRYFPDFTRLQADQRADFVIWDYHPPTPVTADNFFGHFLYGLLESPPHAVFQAGRQLTEGRKILRQNSDEIFAHIRQQGNRLYERFKETTV</sequence>
<evidence type="ECO:0000313" key="6">
    <source>
        <dbReference type="Proteomes" id="UP000183868"/>
    </source>
</evidence>
<keyword evidence="1 4" id="KW-0378">Hydrolase</keyword>
<reference evidence="4 5" key="1">
    <citation type="submission" date="2011-09" db="EMBL/GenBank/DDBJ databases">
        <title>The permanent draft genome of Caldithrix abyssi DSM 13497.</title>
        <authorList>
            <consortium name="US DOE Joint Genome Institute (JGI-PGF)"/>
            <person name="Lucas S."/>
            <person name="Han J."/>
            <person name="Lapidus A."/>
            <person name="Bruce D."/>
            <person name="Goodwin L."/>
            <person name="Pitluck S."/>
            <person name="Peters L."/>
            <person name="Kyrpides N."/>
            <person name="Mavromatis K."/>
            <person name="Ivanova N."/>
            <person name="Mikhailova N."/>
            <person name="Chertkov O."/>
            <person name="Detter J.C."/>
            <person name="Tapia R."/>
            <person name="Han C."/>
            <person name="Land M."/>
            <person name="Hauser L."/>
            <person name="Markowitz V."/>
            <person name="Cheng J.-F."/>
            <person name="Hugenholtz P."/>
            <person name="Woyke T."/>
            <person name="Wu D."/>
            <person name="Spring S."/>
            <person name="Brambilla E."/>
            <person name="Klenk H.-P."/>
            <person name="Eisen J.A."/>
        </authorList>
    </citation>
    <scope>NUCLEOTIDE SEQUENCE [LARGE SCALE GENOMIC DNA]</scope>
    <source>
        <strain evidence="4 5">DSM 13497</strain>
    </source>
</reference>
<dbReference type="STRING" id="880073.Cabys_2126"/>
<dbReference type="eggNOG" id="COG0402">
    <property type="taxonomic scope" value="Bacteria"/>
</dbReference>
<dbReference type="Proteomes" id="UP000004671">
    <property type="component" value="Chromosome"/>
</dbReference>
<protein>
    <submittedName>
        <fullName evidence="4">Amidohydrolase</fullName>
    </submittedName>
    <submittedName>
        <fullName evidence="3">Putative selenium metabolism protein SsnA</fullName>
    </submittedName>
</protein>
<evidence type="ECO:0000256" key="1">
    <source>
        <dbReference type="ARBA" id="ARBA00022801"/>
    </source>
</evidence>
<keyword evidence="5" id="KW-1185">Reference proteome</keyword>
<dbReference type="EMBL" id="CP018099">
    <property type="protein sequence ID" value="APF18875.1"/>
    <property type="molecule type" value="Genomic_DNA"/>
</dbReference>
<dbReference type="PANTHER" id="PTHR43794:SF11">
    <property type="entry name" value="AMIDOHYDROLASE-RELATED DOMAIN-CONTAINING PROTEIN"/>
    <property type="match status" value="1"/>
</dbReference>
<dbReference type="InterPro" id="IPR011059">
    <property type="entry name" value="Metal-dep_hydrolase_composite"/>
</dbReference>
<evidence type="ECO:0000313" key="5">
    <source>
        <dbReference type="Proteomes" id="UP000004671"/>
    </source>
</evidence>
<feature type="domain" description="Amidohydrolase-related" evidence="2">
    <location>
        <begin position="68"/>
        <end position="319"/>
    </location>
</feature>
<dbReference type="RefSeq" id="WP_006930195.1">
    <property type="nucleotide sequence ID" value="NZ_CM001402.1"/>
</dbReference>
<dbReference type="SUPFAM" id="SSF51556">
    <property type="entry name" value="Metallo-dependent hydrolases"/>
    <property type="match status" value="1"/>
</dbReference>
<evidence type="ECO:0000313" key="3">
    <source>
        <dbReference type="EMBL" id="APF18875.1"/>
    </source>
</evidence>
<dbReference type="HOGENOM" id="CLU_012358_2_6_0"/>
<dbReference type="InterPro" id="IPR032466">
    <property type="entry name" value="Metal_Hydrolase"/>
</dbReference>
<evidence type="ECO:0000259" key="2">
    <source>
        <dbReference type="Pfam" id="PF01979"/>
    </source>
</evidence>
<dbReference type="AlphaFoldDB" id="H1XV05"/>
<dbReference type="GO" id="GO:0016810">
    <property type="term" value="F:hydrolase activity, acting on carbon-nitrogen (but not peptide) bonds"/>
    <property type="evidence" value="ECO:0007669"/>
    <property type="project" value="InterPro"/>
</dbReference>
<dbReference type="PANTHER" id="PTHR43794">
    <property type="entry name" value="AMINOHYDROLASE SSNA-RELATED"/>
    <property type="match status" value="1"/>
</dbReference>
<dbReference type="InterPro" id="IPR006680">
    <property type="entry name" value="Amidohydro-rel"/>
</dbReference>